<sequence length="431" mass="45591">MGSPCGVRVTAPQWLPLNDRQGQHCPLCFKSQCENMGGPVRLGQASGQNNTGLNAGPHRTLGSGDWSLTAGVSTRLHNFRKFWDLVSSSAGMRLCPPEVFPKVKLSMKGKLLSTQDIRAATTRQLKTLTSVDFQNHHIKWKNSGIGSYFEKLMSTLHARSGDGHALNLCGPSRARCPLRSFPSVQVGAWPRNLSPCWTWSLPDWSDLRPALAGTSRPILPRTPSRALNGDGGLTSHAAAHPGAVTAEGIAGLLQCPPSNPESSQGRAALVKPDGALSLCVQPCSPILAGGSTCSLSLGWHPALPSSFRNCPPVGDQITQALTGASGIPVRGTDVSQDTEPLSSNFSPPELGETDSASCVSSPEGLFLQPEGTGITGAGMGWSAPRSTPDRPFVSRHPHPSHPLDTTVLPALQTAREQERGHGECPGFLDGR</sequence>
<feature type="compositionally biased region" description="Polar residues" evidence="1">
    <location>
        <begin position="333"/>
        <end position="346"/>
    </location>
</feature>
<dbReference type="Proteomes" id="UP000028990">
    <property type="component" value="Unassembled WGS sequence"/>
</dbReference>
<proteinExistence type="predicted"/>
<protein>
    <submittedName>
        <fullName evidence="2">Uncharacterized protein</fullName>
    </submittedName>
</protein>
<reference evidence="2 3" key="1">
    <citation type="submission" date="2013-11" db="EMBL/GenBank/DDBJ databases">
        <title>The Damaraland mole rat (Fukomys damarensis) genome and evolution of African mole rats.</title>
        <authorList>
            <person name="Gladyshev V.N."/>
            <person name="Fang X."/>
        </authorList>
    </citation>
    <scope>NUCLEOTIDE SEQUENCE [LARGE SCALE GENOMIC DNA]</scope>
    <source>
        <tissue evidence="2">Liver</tissue>
    </source>
</reference>
<keyword evidence="3" id="KW-1185">Reference proteome</keyword>
<evidence type="ECO:0000313" key="2">
    <source>
        <dbReference type="EMBL" id="KFO37534.1"/>
    </source>
</evidence>
<accession>A0A091DZI0</accession>
<feature type="region of interest" description="Disordered" evidence="1">
    <location>
        <begin position="333"/>
        <end position="360"/>
    </location>
</feature>
<evidence type="ECO:0000313" key="3">
    <source>
        <dbReference type="Proteomes" id="UP000028990"/>
    </source>
</evidence>
<organism evidence="2 3">
    <name type="scientific">Fukomys damarensis</name>
    <name type="common">Damaraland mole rat</name>
    <name type="synonym">Cryptomys damarensis</name>
    <dbReference type="NCBI Taxonomy" id="885580"/>
    <lineage>
        <taxon>Eukaryota</taxon>
        <taxon>Metazoa</taxon>
        <taxon>Chordata</taxon>
        <taxon>Craniata</taxon>
        <taxon>Vertebrata</taxon>
        <taxon>Euteleostomi</taxon>
        <taxon>Mammalia</taxon>
        <taxon>Eutheria</taxon>
        <taxon>Euarchontoglires</taxon>
        <taxon>Glires</taxon>
        <taxon>Rodentia</taxon>
        <taxon>Hystricomorpha</taxon>
        <taxon>Bathyergidae</taxon>
        <taxon>Fukomys</taxon>
    </lineage>
</organism>
<feature type="region of interest" description="Disordered" evidence="1">
    <location>
        <begin position="384"/>
        <end position="405"/>
    </location>
</feature>
<dbReference type="AlphaFoldDB" id="A0A091DZI0"/>
<gene>
    <name evidence="2" type="ORF">H920_01019</name>
</gene>
<name>A0A091DZI0_FUKDA</name>
<evidence type="ECO:0000256" key="1">
    <source>
        <dbReference type="SAM" id="MobiDB-lite"/>
    </source>
</evidence>
<dbReference type="EMBL" id="KN120802">
    <property type="protein sequence ID" value="KFO37534.1"/>
    <property type="molecule type" value="Genomic_DNA"/>
</dbReference>